<sequence length="110" mass="12174">MHGAAFLKPARRGDNPNTLAHVASASFEGNEFKMEPLGSVTGRQTILHHSLLVRGNLIPLKMFVNNNGTFSELFRGGHYTLEEIRRQSVETLKALSMYIVADTTCKVMQG</sequence>
<dbReference type="AlphaFoldDB" id="A0A2T4AJP3"/>
<gene>
    <name evidence="1" type="ORF">M431DRAFT_504840</name>
</gene>
<keyword evidence="2" id="KW-1185">Reference proteome</keyword>
<evidence type="ECO:0000313" key="2">
    <source>
        <dbReference type="Proteomes" id="UP000241690"/>
    </source>
</evidence>
<dbReference type="Proteomes" id="UP000241690">
    <property type="component" value="Unassembled WGS sequence"/>
</dbReference>
<dbReference type="EMBL" id="KZ679677">
    <property type="protein sequence ID" value="PTB57267.1"/>
    <property type="molecule type" value="Genomic_DNA"/>
</dbReference>
<evidence type="ECO:0000313" key="1">
    <source>
        <dbReference type="EMBL" id="PTB57267.1"/>
    </source>
</evidence>
<proteinExistence type="predicted"/>
<name>A0A2T4AJP3_TRIHA</name>
<accession>A0A2T4AJP3</accession>
<dbReference type="RefSeq" id="XP_024776944.1">
    <property type="nucleotide sequence ID" value="XM_024918529.1"/>
</dbReference>
<dbReference type="GeneID" id="36627098"/>
<protein>
    <submittedName>
        <fullName evidence="1">Uncharacterized protein</fullName>
    </submittedName>
</protein>
<organism evidence="1 2">
    <name type="scientific">Trichoderma harzianum CBS 226.95</name>
    <dbReference type="NCBI Taxonomy" id="983964"/>
    <lineage>
        <taxon>Eukaryota</taxon>
        <taxon>Fungi</taxon>
        <taxon>Dikarya</taxon>
        <taxon>Ascomycota</taxon>
        <taxon>Pezizomycotina</taxon>
        <taxon>Sordariomycetes</taxon>
        <taxon>Hypocreomycetidae</taxon>
        <taxon>Hypocreales</taxon>
        <taxon>Hypocreaceae</taxon>
        <taxon>Trichoderma</taxon>
    </lineage>
</organism>
<reference evidence="1 2" key="1">
    <citation type="submission" date="2016-07" db="EMBL/GenBank/DDBJ databases">
        <title>Multiple horizontal gene transfer events from other fungi enriched the ability of initially mycotrophic Trichoderma (Ascomycota) to feed on dead plant biomass.</title>
        <authorList>
            <consortium name="DOE Joint Genome Institute"/>
            <person name="Aerts A."/>
            <person name="Atanasova L."/>
            <person name="Chenthamara K."/>
            <person name="Zhang J."/>
            <person name="Grujic M."/>
            <person name="Henrissat B."/>
            <person name="Kuo A."/>
            <person name="Salamov A."/>
            <person name="Lipzen A."/>
            <person name="Labutti K."/>
            <person name="Barry K."/>
            <person name="Miao Y."/>
            <person name="Rahimi M.J."/>
            <person name="Shen Q."/>
            <person name="Grigoriev I.V."/>
            <person name="Kubicek C.P."/>
            <person name="Druzhinina I.S."/>
        </authorList>
    </citation>
    <scope>NUCLEOTIDE SEQUENCE [LARGE SCALE GENOMIC DNA]</scope>
    <source>
        <strain evidence="1 2">CBS 226.95</strain>
    </source>
</reference>